<dbReference type="PaxDb" id="3708-A0A078F6R2"/>
<evidence type="ECO:0000259" key="2">
    <source>
        <dbReference type="PROSITE" id="PS50858"/>
    </source>
</evidence>
<dbReference type="Gramene" id="CDY08739">
    <property type="protein sequence ID" value="CDY08739"/>
    <property type="gene ID" value="GSBRNA2T00000666001"/>
</dbReference>
<dbReference type="SUPFAM" id="SSF140383">
    <property type="entry name" value="BSD domain-like"/>
    <property type="match status" value="1"/>
</dbReference>
<feature type="region of interest" description="Disordered" evidence="1">
    <location>
        <begin position="1"/>
        <end position="49"/>
    </location>
</feature>
<proteinExistence type="predicted"/>
<dbReference type="InterPro" id="IPR005607">
    <property type="entry name" value="BSD_dom"/>
</dbReference>
<dbReference type="Gene3D" id="1.10.3970.10">
    <property type="entry name" value="BSD domain"/>
    <property type="match status" value="1"/>
</dbReference>
<name>A0A078F6R2_BRANA</name>
<dbReference type="InterPro" id="IPR035925">
    <property type="entry name" value="BSD_dom_sf"/>
</dbReference>
<dbReference type="Pfam" id="PF03909">
    <property type="entry name" value="BSD"/>
    <property type="match status" value="1"/>
</dbReference>
<sequence length="399" mass="44394">MAWLARSIANSLKLDEDDGDDEKRLSGEDSVPNQSVSESQSPRGVKEDISELTKTLRSQFWGVASFLSQPSPSPDPQERNQSPDHAEEEDEDLIAGIRNDFAEIGGRFRTGISKLSENLPVSDFTKIASNFLQLGSEGADPKDYGDVIGVTEELVTFVRDLAMHPETWLDLPLPDEDDDDFTFDEFEMTDDQHEHAMAVERLVPSLASLRIELCPEYMSDNCFWLIYFVLLHPKLTQHDASLLSTPQVLEARAMLSHELQKINRAPVEGESSEANAAVVEPLASLAAKPVNPQEYETDKHTVESKEIQVVDKSVIEERNSSTDSSSSSRFVNVQAEDVEEEEDADDCGMEGGVTTKHPLGEEDEEDVSFSDLEDDDEERDVPVSSKRSTNSSSPDWVQI</sequence>
<evidence type="ECO:0000313" key="3">
    <source>
        <dbReference type="EMBL" id="CDY08739.1"/>
    </source>
</evidence>
<feature type="compositionally biased region" description="Acidic residues" evidence="1">
    <location>
        <begin position="336"/>
        <end position="348"/>
    </location>
</feature>
<keyword evidence="4" id="KW-1185">Reference proteome</keyword>
<feature type="domain" description="BSD" evidence="2">
    <location>
        <begin position="183"/>
        <end position="235"/>
    </location>
</feature>
<organism evidence="3 4">
    <name type="scientific">Brassica napus</name>
    <name type="common">Rape</name>
    <dbReference type="NCBI Taxonomy" id="3708"/>
    <lineage>
        <taxon>Eukaryota</taxon>
        <taxon>Viridiplantae</taxon>
        <taxon>Streptophyta</taxon>
        <taxon>Embryophyta</taxon>
        <taxon>Tracheophyta</taxon>
        <taxon>Spermatophyta</taxon>
        <taxon>Magnoliopsida</taxon>
        <taxon>eudicotyledons</taxon>
        <taxon>Gunneridae</taxon>
        <taxon>Pentapetalae</taxon>
        <taxon>rosids</taxon>
        <taxon>malvids</taxon>
        <taxon>Brassicales</taxon>
        <taxon>Brassicaceae</taxon>
        <taxon>Brassiceae</taxon>
        <taxon>Brassica</taxon>
    </lineage>
</organism>
<reference evidence="3 4" key="1">
    <citation type="journal article" date="2014" name="Science">
        <title>Plant genetics. Early allopolyploid evolution in the post-Neolithic Brassica napus oilseed genome.</title>
        <authorList>
            <person name="Chalhoub B."/>
            <person name="Denoeud F."/>
            <person name="Liu S."/>
            <person name="Parkin I.A."/>
            <person name="Tang H."/>
            <person name="Wang X."/>
            <person name="Chiquet J."/>
            <person name="Belcram H."/>
            <person name="Tong C."/>
            <person name="Samans B."/>
            <person name="Correa M."/>
            <person name="Da Silva C."/>
            <person name="Just J."/>
            <person name="Falentin C."/>
            <person name="Koh C.S."/>
            <person name="Le Clainche I."/>
            <person name="Bernard M."/>
            <person name="Bento P."/>
            <person name="Noel B."/>
            <person name="Labadie K."/>
            <person name="Alberti A."/>
            <person name="Charles M."/>
            <person name="Arnaud D."/>
            <person name="Guo H."/>
            <person name="Daviaud C."/>
            <person name="Alamery S."/>
            <person name="Jabbari K."/>
            <person name="Zhao M."/>
            <person name="Edger P.P."/>
            <person name="Chelaifa H."/>
            <person name="Tack D."/>
            <person name="Lassalle G."/>
            <person name="Mestiri I."/>
            <person name="Schnel N."/>
            <person name="Le Paslier M.C."/>
            <person name="Fan G."/>
            <person name="Renault V."/>
            <person name="Bayer P.E."/>
            <person name="Golicz A.A."/>
            <person name="Manoli S."/>
            <person name="Lee T.H."/>
            <person name="Thi V.H."/>
            <person name="Chalabi S."/>
            <person name="Hu Q."/>
            <person name="Fan C."/>
            <person name="Tollenaere R."/>
            <person name="Lu Y."/>
            <person name="Battail C."/>
            <person name="Shen J."/>
            <person name="Sidebottom C.H."/>
            <person name="Wang X."/>
            <person name="Canaguier A."/>
            <person name="Chauveau A."/>
            <person name="Berard A."/>
            <person name="Deniot G."/>
            <person name="Guan M."/>
            <person name="Liu Z."/>
            <person name="Sun F."/>
            <person name="Lim Y.P."/>
            <person name="Lyons E."/>
            <person name="Town C.D."/>
            <person name="Bancroft I."/>
            <person name="Wang X."/>
            <person name="Meng J."/>
            <person name="Ma J."/>
            <person name="Pires J.C."/>
            <person name="King G.J."/>
            <person name="Brunel D."/>
            <person name="Delourme R."/>
            <person name="Renard M."/>
            <person name="Aury J.M."/>
            <person name="Adams K.L."/>
            <person name="Batley J."/>
            <person name="Snowdon R.J."/>
            <person name="Tost J."/>
            <person name="Edwards D."/>
            <person name="Zhou Y."/>
            <person name="Hua W."/>
            <person name="Sharpe A.G."/>
            <person name="Paterson A.H."/>
            <person name="Guan C."/>
            <person name="Wincker P."/>
        </authorList>
    </citation>
    <scope>NUCLEOTIDE SEQUENCE [LARGE SCALE GENOMIC DNA]</scope>
    <source>
        <strain evidence="4">cv. Darmor-bzh</strain>
    </source>
</reference>
<dbReference type="OMA" id="IELCPIY"/>
<feature type="compositionally biased region" description="Polar residues" evidence="1">
    <location>
        <begin position="31"/>
        <end position="42"/>
    </location>
</feature>
<evidence type="ECO:0000256" key="1">
    <source>
        <dbReference type="SAM" id="MobiDB-lite"/>
    </source>
</evidence>
<dbReference type="PANTHER" id="PTHR31923:SF4">
    <property type="entry name" value="BSD DOMAIN-CONTAINING PROTEIN"/>
    <property type="match status" value="1"/>
</dbReference>
<gene>
    <name evidence="3" type="primary">BnaA06g24850D</name>
    <name evidence="3" type="ORF">GSBRNA2T00000666001</name>
</gene>
<dbReference type="SMART" id="SM00751">
    <property type="entry name" value="BSD"/>
    <property type="match status" value="1"/>
</dbReference>
<feature type="compositionally biased region" description="Basic and acidic residues" evidence="1">
    <location>
        <begin position="76"/>
        <end position="85"/>
    </location>
</feature>
<feature type="compositionally biased region" description="Polar residues" evidence="1">
    <location>
        <begin position="385"/>
        <end position="399"/>
    </location>
</feature>
<feature type="region of interest" description="Disordered" evidence="1">
    <location>
        <begin position="66"/>
        <end position="90"/>
    </location>
</feature>
<evidence type="ECO:0000313" key="4">
    <source>
        <dbReference type="Proteomes" id="UP000028999"/>
    </source>
</evidence>
<dbReference type="AlphaFoldDB" id="A0A078F6R2"/>
<dbReference type="PANTHER" id="PTHR31923">
    <property type="entry name" value="BSD DOMAIN-CONTAINING PROTEIN"/>
    <property type="match status" value="1"/>
</dbReference>
<feature type="compositionally biased region" description="Acidic residues" evidence="1">
    <location>
        <begin position="361"/>
        <end position="379"/>
    </location>
</feature>
<accession>A0A078F6R2</accession>
<protein>
    <submittedName>
        <fullName evidence="3">BnaA06g24850D protein</fullName>
    </submittedName>
</protein>
<feature type="region of interest" description="Disordered" evidence="1">
    <location>
        <begin position="316"/>
        <end position="399"/>
    </location>
</feature>
<dbReference type="EMBL" id="LK031989">
    <property type="protein sequence ID" value="CDY08739.1"/>
    <property type="molecule type" value="Genomic_DNA"/>
</dbReference>
<dbReference type="Proteomes" id="UP000028999">
    <property type="component" value="Unassembled WGS sequence"/>
</dbReference>
<dbReference type="PROSITE" id="PS50858">
    <property type="entry name" value="BSD"/>
    <property type="match status" value="1"/>
</dbReference>